<proteinExistence type="predicted"/>
<dbReference type="Proteomes" id="UP001057402">
    <property type="component" value="Chromosome 1"/>
</dbReference>
<gene>
    <name evidence="1" type="ORF">MLD38_000285</name>
</gene>
<sequence length="701" mass="77710">MAATWNSLPFLPRLLPPPPSHSSSPSLPFPPSRRRRRSSAVSLGQESSASIREVADHPGTPPAGSTKGSSPPIYGDDEGGRSGLEEFFAMAAELVAEGKGSPRWFSPWEGEAAARPEEASPVLLYLPGVDGTGAGLASQQGRLSKLFEIWCLHIPPLDRTPFPELVKLVEQRVRSHAYDSPGRPVYLVGESVGACLALSVAARNPDVDLVLILANPATSFDDSPIRPLVPLLDLIPGQLPLSQPFLLSLLTGDPLRKLRTGSEKGLPPGQTVGELSKDLSSMPSRLSVLGKILSQETLVWKIRMLKSSSAFTNSRIHAVKAQTLILASGKDQLLPSAAEGERLYNTIPNSDLRRFPESGHYLFLEDGFNLLTTIKAIRYYRRGRTLDYVLDYLLPTHAEFKQVYDSNRLIDELTAPVILSTMEDGKIVRGFDGIPAEGPVLLVGYHMLLGLELVPLVARLFDQRNILARGIAHPMLFLRKKEGGSLDESTYDTFKIMGAVPVSGINLYKLFATKSHILLYPGGMREALHRKGEEYKLFWPEQSEFVRMAARFGAKIVPFGTVGEDDIGEIVLDYDDLIRIPFMSDSINEMRESMERANVRLRTDAEGEVANQDAHFPGILPKVPGRFYYYFGKPIETAGRKQELRDREKANELYLEVKAEVEKCIAYLREKRESDPYRNIVPRLIYQATNGHTAEIPTFDI</sequence>
<dbReference type="EMBL" id="CM042880">
    <property type="protein sequence ID" value="KAI4387896.1"/>
    <property type="molecule type" value="Genomic_DNA"/>
</dbReference>
<evidence type="ECO:0000313" key="1">
    <source>
        <dbReference type="EMBL" id="KAI4387896.1"/>
    </source>
</evidence>
<organism evidence="1 2">
    <name type="scientific">Melastoma candidum</name>
    <dbReference type="NCBI Taxonomy" id="119954"/>
    <lineage>
        <taxon>Eukaryota</taxon>
        <taxon>Viridiplantae</taxon>
        <taxon>Streptophyta</taxon>
        <taxon>Embryophyta</taxon>
        <taxon>Tracheophyta</taxon>
        <taxon>Spermatophyta</taxon>
        <taxon>Magnoliopsida</taxon>
        <taxon>eudicotyledons</taxon>
        <taxon>Gunneridae</taxon>
        <taxon>Pentapetalae</taxon>
        <taxon>rosids</taxon>
        <taxon>malvids</taxon>
        <taxon>Myrtales</taxon>
        <taxon>Melastomataceae</taxon>
        <taxon>Melastomatoideae</taxon>
        <taxon>Melastomateae</taxon>
        <taxon>Melastoma</taxon>
    </lineage>
</organism>
<evidence type="ECO:0000313" key="2">
    <source>
        <dbReference type="Proteomes" id="UP001057402"/>
    </source>
</evidence>
<comment type="caution">
    <text evidence="1">The sequence shown here is derived from an EMBL/GenBank/DDBJ whole genome shotgun (WGS) entry which is preliminary data.</text>
</comment>
<protein>
    <submittedName>
        <fullName evidence="1">Uncharacterized protein</fullName>
    </submittedName>
</protein>
<accession>A0ACB9SBI8</accession>
<keyword evidence="2" id="KW-1185">Reference proteome</keyword>
<name>A0ACB9SBI8_9MYRT</name>
<reference evidence="2" key="1">
    <citation type="journal article" date="2023" name="Front. Plant Sci.">
        <title>Chromosomal-level genome assembly of Melastoma candidum provides insights into trichome evolution.</title>
        <authorList>
            <person name="Zhong Y."/>
            <person name="Wu W."/>
            <person name="Sun C."/>
            <person name="Zou P."/>
            <person name="Liu Y."/>
            <person name="Dai S."/>
            <person name="Zhou R."/>
        </authorList>
    </citation>
    <scope>NUCLEOTIDE SEQUENCE [LARGE SCALE GENOMIC DNA]</scope>
</reference>